<keyword evidence="8" id="KW-1185">Reference proteome</keyword>
<evidence type="ECO:0000313" key="8">
    <source>
        <dbReference type="Proteomes" id="UP000294911"/>
    </source>
</evidence>
<keyword evidence="2" id="KW-0805">Transcription regulation</keyword>
<comment type="similarity">
    <text evidence="1">Belongs to the AfsR/DnrI/RedD regulatory family.</text>
</comment>
<dbReference type="Pfam" id="PF13424">
    <property type="entry name" value="TPR_12"/>
    <property type="match status" value="1"/>
</dbReference>
<accession>A0A4R2RB25</accession>
<evidence type="ECO:0000256" key="1">
    <source>
        <dbReference type="ARBA" id="ARBA00005820"/>
    </source>
</evidence>
<dbReference type="RefSeq" id="WP_132875200.1">
    <property type="nucleotide sequence ID" value="NZ_SLXQ01000001.1"/>
</dbReference>
<dbReference type="SUPFAM" id="SSF52540">
    <property type="entry name" value="P-loop containing nucleoside triphosphate hydrolases"/>
    <property type="match status" value="1"/>
</dbReference>
<keyword evidence="4" id="KW-0804">Transcription</keyword>
<dbReference type="InterPro" id="IPR036388">
    <property type="entry name" value="WH-like_DNA-bd_sf"/>
</dbReference>
<dbReference type="Gene3D" id="1.10.10.10">
    <property type="entry name" value="Winged helix-like DNA-binding domain superfamily/Winged helix DNA-binding domain"/>
    <property type="match status" value="1"/>
</dbReference>
<evidence type="ECO:0000256" key="2">
    <source>
        <dbReference type="ARBA" id="ARBA00023015"/>
    </source>
</evidence>
<dbReference type="OrthoDB" id="7628974at2"/>
<keyword evidence="3 5" id="KW-0238">DNA-binding</keyword>
<dbReference type="GO" id="GO:0000160">
    <property type="term" value="P:phosphorelay signal transduction system"/>
    <property type="evidence" value="ECO:0007669"/>
    <property type="project" value="InterPro"/>
</dbReference>
<organism evidence="7 8">
    <name type="scientific">Tamaricihabitans halophyticus</name>
    <dbReference type="NCBI Taxonomy" id="1262583"/>
    <lineage>
        <taxon>Bacteria</taxon>
        <taxon>Bacillati</taxon>
        <taxon>Actinomycetota</taxon>
        <taxon>Actinomycetes</taxon>
        <taxon>Pseudonocardiales</taxon>
        <taxon>Pseudonocardiaceae</taxon>
        <taxon>Tamaricihabitans</taxon>
    </lineage>
</organism>
<evidence type="ECO:0000313" key="7">
    <source>
        <dbReference type="EMBL" id="TCP56625.1"/>
    </source>
</evidence>
<dbReference type="InterPro" id="IPR001867">
    <property type="entry name" value="OmpR/PhoB-type_DNA-bd"/>
</dbReference>
<dbReference type="Gene3D" id="1.25.40.10">
    <property type="entry name" value="Tetratricopeptide repeat domain"/>
    <property type="match status" value="2"/>
</dbReference>
<comment type="caution">
    <text evidence="7">The sequence shown here is derived from an EMBL/GenBank/DDBJ whole genome shotgun (WGS) entry which is preliminary data.</text>
</comment>
<dbReference type="CDD" id="cd15831">
    <property type="entry name" value="BTAD"/>
    <property type="match status" value="1"/>
</dbReference>
<dbReference type="Proteomes" id="UP000294911">
    <property type="component" value="Unassembled WGS sequence"/>
</dbReference>
<dbReference type="SUPFAM" id="SSF46894">
    <property type="entry name" value="C-terminal effector domain of the bipartite response regulators"/>
    <property type="match status" value="1"/>
</dbReference>
<dbReference type="SUPFAM" id="SSF48452">
    <property type="entry name" value="TPR-like"/>
    <property type="match status" value="2"/>
</dbReference>
<dbReference type="InterPro" id="IPR051677">
    <property type="entry name" value="AfsR-DnrI-RedD_regulator"/>
</dbReference>
<dbReference type="PANTHER" id="PTHR35807:SF1">
    <property type="entry name" value="TRANSCRIPTIONAL REGULATOR REDD"/>
    <property type="match status" value="1"/>
</dbReference>
<dbReference type="GO" id="GO:0003677">
    <property type="term" value="F:DNA binding"/>
    <property type="evidence" value="ECO:0007669"/>
    <property type="project" value="UniProtKB-UniRule"/>
</dbReference>
<gene>
    <name evidence="7" type="ORF">EV191_101570</name>
</gene>
<dbReference type="AlphaFoldDB" id="A0A4R2RB25"/>
<evidence type="ECO:0000256" key="3">
    <source>
        <dbReference type="ARBA" id="ARBA00023125"/>
    </source>
</evidence>
<dbReference type="InterPro" id="IPR011990">
    <property type="entry name" value="TPR-like_helical_dom_sf"/>
</dbReference>
<dbReference type="InterPro" id="IPR019734">
    <property type="entry name" value="TPR_rpt"/>
</dbReference>
<evidence type="ECO:0000256" key="4">
    <source>
        <dbReference type="ARBA" id="ARBA00023163"/>
    </source>
</evidence>
<dbReference type="PRINTS" id="PR00364">
    <property type="entry name" value="DISEASERSIST"/>
</dbReference>
<dbReference type="InterPro" id="IPR005158">
    <property type="entry name" value="BTAD"/>
</dbReference>
<evidence type="ECO:0000259" key="6">
    <source>
        <dbReference type="PROSITE" id="PS51755"/>
    </source>
</evidence>
<dbReference type="PANTHER" id="PTHR35807">
    <property type="entry name" value="TRANSCRIPTIONAL REGULATOR REDD-RELATED"/>
    <property type="match status" value="1"/>
</dbReference>
<dbReference type="PROSITE" id="PS51755">
    <property type="entry name" value="OMPR_PHOB"/>
    <property type="match status" value="1"/>
</dbReference>
<dbReference type="Gene3D" id="3.40.50.300">
    <property type="entry name" value="P-loop containing nucleotide triphosphate hydrolases"/>
    <property type="match status" value="1"/>
</dbReference>
<dbReference type="SMART" id="SM00862">
    <property type="entry name" value="Trans_reg_C"/>
    <property type="match status" value="1"/>
</dbReference>
<proteinExistence type="inferred from homology"/>
<feature type="DNA-binding region" description="OmpR/PhoB-type" evidence="5">
    <location>
        <begin position="3"/>
        <end position="108"/>
    </location>
</feature>
<dbReference type="Pfam" id="PF00486">
    <property type="entry name" value="Trans_reg_C"/>
    <property type="match status" value="1"/>
</dbReference>
<dbReference type="SMART" id="SM00028">
    <property type="entry name" value="TPR"/>
    <property type="match status" value="3"/>
</dbReference>
<evidence type="ECO:0000256" key="5">
    <source>
        <dbReference type="PROSITE-ProRule" id="PRU01091"/>
    </source>
</evidence>
<reference evidence="7 8" key="1">
    <citation type="submission" date="2019-03" db="EMBL/GenBank/DDBJ databases">
        <title>Genomic Encyclopedia of Type Strains, Phase IV (KMG-IV): sequencing the most valuable type-strain genomes for metagenomic binning, comparative biology and taxonomic classification.</title>
        <authorList>
            <person name="Goeker M."/>
        </authorList>
    </citation>
    <scope>NUCLEOTIDE SEQUENCE [LARGE SCALE GENOMIC DNA]</scope>
    <source>
        <strain evidence="7 8">DSM 45765</strain>
    </source>
</reference>
<dbReference type="GO" id="GO:0006355">
    <property type="term" value="P:regulation of DNA-templated transcription"/>
    <property type="evidence" value="ECO:0007669"/>
    <property type="project" value="InterPro"/>
</dbReference>
<dbReference type="InterPro" id="IPR016032">
    <property type="entry name" value="Sig_transdc_resp-reg_C-effctor"/>
</dbReference>
<dbReference type="EMBL" id="SLXQ01000001">
    <property type="protein sequence ID" value="TCP56625.1"/>
    <property type="molecule type" value="Genomic_DNA"/>
</dbReference>
<dbReference type="InterPro" id="IPR027417">
    <property type="entry name" value="P-loop_NTPase"/>
</dbReference>
<feature type="domain" description="OmpR/PhoB-type" evidence="6">
    <location>
        <begin position="3"/>
        <end position="108"/>
    </location>
</feature>
<sequence length="939" mass="101564">MRSSSSQSARLYFGVLGPVQLLDGARPVSLGGPGMRGLLAALLLRPNEVVPIDEIIDRLWAAELPDTARTIVHGYVSGLRRKLTQAIPADDQVGARILTRAPGYELVVDPDRIDLHLARGMLDRAQSAPAAERAELIGAALALWRGPALADLPAHARAPELDELRLAMQEQRIAAELELGRGQQLVTELRQLTRTHPFREQSHGLLLRALYHSGRRSDALEEYQRFARRARAERGIDPGHPLRELHERILRDELDRPTAEQEAAITPRIGVVKPAQLPAPMPGFAGRAAELDWLAGLPSAASTVGVVSGIAGVGKTALVVNWAWQAAARYPDGQLFARMHGFTPDREPVAAQEVLGQFLRALGVPAEDIPEDQDDRVALYRSLLAERSVLVVLDDVRESAQVRPLLPTGPSSLTVVTSRVRLDGLVARDMAQLYPLEPLPVHDAIRLLGNLSEVDNVGLVGAELAKLCDYLPLALRIVAARLASGRGQRAAELVTELSEESARLAGLAVEGMDASIAAALEVSYRGLDPGLARLFQVLGCLPGVTISAPALAAAAGLPISTVTALLPGLVLHNLIAPIGEAHFGMHDLVRLYAREVATIELAATERTQVLGNVLGYYLAAADTARRQLRPPTDPLTEADRVNQLTLPELGSQDSALGWFEAEWANLHAVLAAGAAEGFGAEVWRLARYAHTFRAIRAQRDDWQAILRTGLNAARAAGDPEGEGWMLVSMGVLLSRFARADEILPLAERILEISVDDRLSLAGASLLASGWYGQRRHVEAISGYRQALRHARRLGDQVAEANQLNNVAQVQRELGERTEAIETQRAAFELYRLIGDRGFEVFALANLAELYGEVGQLDAAEEHARQALELAVERGVVLGAAFAREVLGRALRDRGQLAAARDELELSVDGYQRADAPGAATARAALAEVLDRLAEREKRS</sequence>
<name>A0A4R2RB25_9PSEU</name>
<dbReference type="SMART" id="SM01043">
    <property type="entry name" value="BTAD"/>
    <property type="match status" value="1"/>
</dbReference>
<protein>
    <submittedName>
        <fullName evidence="7">DNA-binding SARP family transcriptional activator</fullName>
    </submittedName>
</protein>
<dbReference type="Pfam" id="PF03704">
    <property type="entry name" value="BTAD"/>
    <property type="match status" value="1"/>
</dbReference>